<keyword evidence="5 6" id="KW-0472">Membrane</keyword>
<proteinExistence type="predicted"/>
<feature type="transmembrane region" description="Helical" evidence="6">
    <location>
        <begin position="507"/>
        <end position="527"/>
    </location>
</feature>
<dbReference type="GeneID" id="57042915"/>
<evidence type="ECO:0000256" key="5">
    <source>
        <dbReference type="ARBA" id="ARBA00023136"/>
    </source>
</evidence>
<feature type="transmembrane region" description="Helical" evidence="6">
    <location>
        <begin position="27"/>
        <end position="49"/>
    </location>
</feature>
<dbReference type="CDD" id="cd13124">
    <property type="entry name" value="MATE_SpoVB_like"/>
    <property type="match status" value="1"/>
</dbReference>
<feature type="transmembrane region" description="Helical" evidence="6">
    <location>
        <begin position="211"/>
        <end position="228"/>
    </location>
</feature>
<gene>
    <name evidence="7" type="ORF">DAT561_0354</name>
</gene>
<reference evidence="7 8" key="1">
    <citation type="submission" date="2018-01" db="EMBL/GenBank/DDBJ databases">
        <title>Whole genome sequence of Melissococcus plutonius DAT561.</title>
        <authorList>
            <person name="Okumura K."/>
            <person name="Takamatsu D."/>
            <person name="Okura M."/>
        </authorList>
    </citation>
    <scope>NUCLEOTIDE SEQUENCE [LARGE SCALE GENOMIC DNA]</scope>
    <source>
        <strain evidence="7 8">DAT561</strain>
    </source>
</reference>
<dbReference type="GO" id="GO:0005886">
    <property type="term" value="C:plasma membrane"/>
    <property type="evidence" value="ECO:0007669"/>
    <property type="project" value="UniProtKB-SubCell"/>
</dbReference>
<feature type="transmembrane region" description="Helical" evidence="6">
    <location>
        <begin position="381"/>
        <end position="402"/>
    </location>
</feature>
<name>A0A2Z5Y0V5_9ENTE</name>
<dbReference type="RefSeq" id="WP_015694562.1">
    <property type="nucleotide sequence ID" value="NZ_AP018492.1"/>
</dbReference>
<dbReference type="PANTHER" id="PTHR30250:SF21">
    <property type="entry name" value="LIPID II FLIPPASE MURJ"/>
    <property type="match status" value="1"/>
</dbReference>
<feature type="transmembrane region" description="Helical" evidence="6">
    <location>
        <begin position="352"/>
        <end position="375"/>
    </location>
</feature>
<protein>
    <submittedName>
        <fullName evidence="7">Membrane protein involved in the export of O-antigen, teichoic acid lipoteichoic acids</fullName>
    </submittedName>
</protein>
<dbReference type="InterPro" id="IPR050833">
    <property type="entry name" value="Poly_Biosynth_Transport"/>
</dbReference>
<dbReference type="InterPro" id="IPR024923">
    <property type="entry name" value="PG_synth_SpoVB"/>
</dbReference>
<evidence type="ECO:0000256" key="1">
    <source>
        <dbReference type="ARBA" id="ARBA00004651"/>
    </source>
</evidence>
<feature type="transmembrane region" description="Helical" evidence="6">
    <location>
        <begin position="311"/>
        <end position="331"/>
    </location>
</feature>
<sequence length="553" mass="62791">MINQSNSVEQSEESILTSQDKMVKGSAWMTASNIISRLLGAVYIIPWFAWMGTHGTEANSLFSMGYTVYSLFLTISTAGLPAAIAKQTSHYNSLNEYKISRQIFIRALQMMAILGFVSALLMYIASPALAKWSGGGDELIPTMRSLSLAVLIFPSMSVIRGFFQGNQEMMPFALSQIVEQIIRVFYMLLTAFIIMKLGSGDYVSAVTQSTFAAFIGMLASFIVLFYFLHKQKAMFDYLIEHSANEHHVPTKRLLIETIKEAIPFIIVGSGVTLFKMVDQFTFSNFMRLFTNYSDTQLRELFGLFNANPDKLTMVVVALATSISATGLPLITEMFTLKNYRELSKLISNNLQLFMFIMLPSTFGMIILSKPLYTLFYRFDKLGTSLLVEACYTALFLGFYMLVSNMLMGIYQNRIAIKYLVYGLALKLLIQYPCIRLFESFGPLLASMIGFTLPCVLIVRKLKQETRFNLNLTIRRSLLIFLLTLVMVVVSFIFRQFLYLFLNPERRFQSFLIVVLVATFGGAVYMYLTLKFKLADKLLGNISIRLREKLRMKS</sequence>
<feature type="transmembrane region" description="Helical" evidence="6">
    <location>
        <begin position="261"/>
        <end position="277"/>
    </location>
</feature>
<dbReference type="PANTHER" id="PTHR30250">
    <property type="entry name" value="PST FAMILY PREDICTED COLANIC ACID TRANSPORTER"/>
    <property type="match status" value="1"/>
</dbReference>
<evidence type="ECO:0000313" key="8">
    <source>
        <dbReference type="Proteomes" id="UP000269226"/>
    </source>
</evidence>
<accession>A0A2Z5Y0V5</accession>
<feature type="transmembrane region" description="Helical" evidence="6">
    <location>
        <begin position="61"/>
        <end position="83"/>
    </location>
</feature>
<evidence type="ECO:0000256" key="6">
    <source>
        <dbReference type="SAM" id="Phobius"/>
    </source>
</evidence>
<dbReference type="Pfam" id="PF01943">
    <property type="entry name" value="Polysacc_synt"/>
    <property type="match status" value="1"/>
</dbReference>
<dbReference type="PIRSF" id="PIRSF038958">
    <property type="entry name" value="PG_synth_SpoVB"/>
    <property type="match status" value="1"/>
</dbReference>
<keyword evidence="2" id="KW-1003">Cell membrane</keyword>
<feature type="transmembrane region" description="Helical" evidence="6">
    <location>
        <begin position="103"/>
        <end position="125"/>
    </location>
</feature>
<feature type="transmembrane region" description="Helical" evidence="6">
    <location>
        <begin position="478"/>
        <end position="501"/>
    </location>
</feature>
<evidence type="ECO:0000256" key="4">
    <source>
        <dbReference type="ARBA" id="ARBA00022989"/>
    </source>
</evidence>
<evidence type="ECO:0000313" key="7">
    <source>
        <dbReference type="EMBL" id="BBC60492.1"/>
    </source>
</evidence>
<feature type="transmembrane region" description="Helical" evidence="6">
    <location>
        <begin position="145"/>
        <end position="163"/>
    </location>
</feature>
<evidence type="ECO:0000256" key="3">
    <source>
        <dbReference type="ARBA" id="ARBA00022692"/>
    </source>
</evidence>
<evidence type="ECO:0000256" key="2">
    <source>
        <dbReference type="ARBA" id="ARBA00022475"/>
    </source>
</evidence>
<comment type="subcellular location">
    <subcellularLocation>
        <location evidence="1">Cell membrane</location>
        <topology evidence="1">Multi-pass membrane protein</topology>
    </subcellularLocation>
</comment>
<dbReference type="Proteomes" id="UP000269226">
    <property type="component" value="Chromosome"/>
</dbReference>
<feature type="transmembrane region" description="Helical" evidence="6">
    <location>
        <begin position="440"/>
        <end position="458"/>
    </location>
</feature>
<organism evidence="7 8">
    <name type="scientific">Melissococcus plutonius</name>
    <dbReference type="NCBI Taxonomy" id="33970"/>
    <lineage>
        <taxon>Bacteria</taxon>
        <taxon>Bacillati</taxon>
        <taxon>Bacillota</taxon>
        <taxon>Bacilli</taxon>
        <taxon>Lactobacillales</taxon>
        <taxon>Enterococcaceae</taxon>
        <taxon>Melissococcus</taxon>
    </lineage>
</organism>
<keyword evidence="3 6" id="KW-0812">Transmembrane</keyword>
<feature type="transmembrane region" description="Helical" evidence="6">
    <location>
        <begin position="414"/>
        <end position="434"/>
    </location>
</feature>
<keyword evidence="4 6" id="KW-1133">Transmembrane helix</keyword>
<dbReference type="AlphaFoldDB" id="A0A2Z5Y0V5"/>
<dbReference type="InterPro" id="IPR002797">
    <property type="entry name" value="Polysacc_synth"/>
</dbReference>
<dbReference type="EMBL" id="AP018492">
    <property type="protein sequence ID" value="BBC60492.1"/>
    <property type="molecule type" value="Genomic_DNA"/>
</dbReference>